<proteinExistence type="predicted"/>
<dbReference type="Proteomes" id="UP000566995">
    <property type="component" value="Unassembled WGS sequence"/>
</dbReference>
<dbReference type="InterPro" id="IPR049886">
    <property type="entry name" value="CFI_box_CTERM_dom"/>
</dbReference>
<comment type="caution">
    <text evidence="1">The sequence shown here is derived from an EMBL/GenBank/DDBJ whole genome shotgun (WGS) entry which is preliminary data.</text>
</comment>
<gene>
    <name evidence="1" type="ORF">HNP46_000394</name>
</gene>
<accession>A0A7W7KFZ6</accession>
<reference evidence="1 2" key="1">
    <citation type="submission" date="2020-08" db="EMBL/GenBank/DDBJ databases">
        <title>Functional genomics of gut bacteria from endangered species of beetles.</title>
        <authorList>
            <person name="Carlos-Shanley C."/>
        </authorList>
    </citation>
    <scope>NUCLEOTIDE SEQUENCE [LARGE SCALE GENOMIC DNA]</scope>
    <source>
        <strain evidence="1 2">S00179</strain>
    </source>
</reference>
<evidence type="ECO:0000313" key="1">
    <source>
        <dbReference type="EMBL" id="MBB4861583.1"/>
    </source>
</evidence>
<evidence type="ECO:0000313" key="2">
    <source>
        <dbReference type="Proteomes" id="UP000566995"/>
    </source>
</evidence>
<protein>
    <submittedName>
        <fullName evidence="1">Uncharacterized protein</fullName>
    </submittedName>
</protein>
<name>A0A7W7KFZ6_PSENT</name>
<dbReference type="AlphaFoldDB" id="A0A7W7KFZ6"/>
<dbReference type="RefSeq" id="WP_184585840.1">
    <property type="nucleotide sequence ID" value="NZ_JACHLI010000001.1"/>
</dbReference>
<dbReference type="NCBIfam" id="NF041770">
    <property type="entry name" value="CFI_box_CTERM"/>
    <property type="match status" value="1"/>
</dbReference>
<organism evidence="1 2">
    <name type="scientific">Pseudomonas nitroreducens</name>
    <dbReference type="NCBI Taxonomy" id="46680"/>
    <lineage>
        <taxon>Bacteria</taxon>
        <taxon>Pseudomonadati</taxon>
        <taxon>Pseudomonadota</taxon>
        <taxon>Gammaproteobacteria</taxon>
        <taxon>Pseudomonadales</taxon>
        <taxon>Pseudomonadaceae</taxon>
        <taxon>Pseudomonas</taxon>
    </lineage>
</organism>
<dbReference type="EMBL" id="JACHLI010000001">
    <property type="protein sequence ID" value="MBB4861583.1"/>
    <property type="molecule type" value="Genomic_DNA"/>
</dbReference>
<sequence length="137" mass="15033">MKKDVVVSASDVGKAAFCPHALSLAKRGGHVSEASRRAMRDGVKGHERLTAQVAAGDSRCYISSHAFGPDHPVTVHLRTWRDNTLKKHAFGRLFIRIYYAVSPSMVGLLPEGSRRAGCVRWALIQICRLTGGDHVRD</sequence>